<feature type="region of interest" description="Disordered" evidence="1">
    <location>
        <begin position="85"/>
        <end position="107"/>
    </location>
</feature>
<feature type="region of interest" description="Disordered" evidence="1">
    <location>
        <begin position="48"/>
        <end position="70"/>
    </location>
</feature>
<protein>
    <submittedName>
        <fullName evidence="2">Uncharacterized protein</fullName>
    </submittedName>
</protein>
<proteinExistence type="predicted"/>
<dbReference type="AlphaFoldDB" id="A0A2D4JAB7"/>
<dbReference type="EMBL" id="IACK01160167">
    <property type="protein sequence ID" value="LAA93417.1"/>
    <property type="molecule type" value="Transcribed_RNA"/>
</dbReference>
<evidence type="ECO:0000313" key="2">
    <source>
        <dbReference type="EMBL" id="LAA93417.1"/>
    </source>
</evidence>
<accession>A0A2D4JAB7</accession>
<name>A0A2D4JAB7_MICLE</name>
<organism evidence="2">
    <name type="scientific">Micrurus lemniscatus lemniscatus</name>
    <dbReference type="NCBI Taxonomy" id="129467"/>
    <lineage>
        <taxon>Eukaryota</taxon>
        <taxon>Metazoa</taxon>
        <taxon>Chordata</taxon>
        <taxon>Craniata</taxon>
        <taxon>Vertebrata</taxon>
        <taxon>Euteleostomi</taxon>
        <taxon>Lepidosauria</taxon>
        <taxon>Squamata</taxon>
        <taxon>Bifurcata</taxon>
        <taxon>Unidentata</taxon>
        <taxon>Episquamata</taxon>
        <taxon>Toxicofera</taxon>
        <taxon>Serpentes</taxon>
        <taxon>Colubroidea</taxon>
        <taxon>Elapidae</taxon>
        <taxon>Elapinae</taxon>
        <taxon>Micrurus</taxon>
    </lineage>
</organism>
<reference evidence="2" key="2">
    <citation type="submission" date="2017-11" db="EMBL/GenBank/DDBJ databases">
        <title>Coralsnake Venomics: Analyses of Venom Gland Transcriptomes and Proteomes of Six Brazilian Taxa.</title>
        <authorList>
            <person name="Aird S.D."/>
            <person name="Jorge da Silva N."/>
            <person name="Qiu L."/>
            <person name="Villar-Briones A."/>
            <person name="Aparecida-Saddi V."/>
            <person name="Campos-Telles M.P."/>
            <person name="Grau M."/>
            <person name="Mikheyev A.S."/>
        </authorList>
    </citation>
    <scope>NUCLEOTIDE SEQUENCE</scope>
    <source>
        <tissue evidence="2">Venom_gland</tissue>
    </source>
</reference>
<reference evidence="2" key="1">
    <citation type="submission" date="2017-07" db="EMBL/GenBank/DDBJ databases">
        <authorList>
            <person name="Mikheyev A."/>
            <person name="Grau M."/>
        </authorList>
    </citation>
    <scope>NUCLEOTIDE SEQUENCE</scope>
    <source>
        <tissue evidence="2">Venom_gland</tissue>
    </source>
</reference>
<evidence type="ECO:0000256" key="1">
    <source>
        <dbReference type="SAM" id="MobiDB-lite"/>
    </source>
</evidence>
<sequence length="107" mass="12239">MTTSCKFRLLNHRLMCFLCYRLGNCIRCYETLFYLQDENPEVCPLSSSSSQSVECSNHKSKKVSFKSGSSISRVKSFLPVPRNKVSQFPQNIKRSSSNTRQTEAICD</sequence>